<proteinExistence type="predicted"/>
<dbReference type="EMBL" id="BMVO01000011">
    <property type="protein sequence ID" value="GHB11210.1"/>
    <property type="molecule type" value="Genomic_DNA"/>
</dbReference>
<protein>
    <submittedName>
        <fullName evidence="1">Uncharacterized protein</fullName>
    </submittedName>
</protein>
<reference evidence="2" key="1">
    <citation type="journal article" date="2019" name="Int. J. Syst. Evol. Microbiol.">
        <title>The Global Catalogue of Microorganisms (GCM) 10K type strain sequencing project: providing services to taxonomists for standard genome sequencing and annotation.</title>
        <authorList>
            <consortium name="The Broad Institute Genomics Platform"/>
            <consortium name="The Broad Institute Genome Sequencing Center for Infectious Disease"/>
            <person name="Wu L."/>
            <person name="Ma J."/>
        </authorList>
    </citation>
    <scope>NUCLEOTIDE SEQUENCE [LARGE SCALE GENOMIC DNA]</scope>
    <source>
        <strain evidence="2">JCM 4737</strain>
    </source>
</reference>
<accession>A0ABQ3DR45</accession>
<sequence>MTAGAPSVRSVVRDSTQLYRDITGFARTTPSWVRHLAELWTEAVIRPLPIVRSLWPEPRPAGRGNVSGSVVP</sequence>
<dbReference type="Proteomes" id="UP000599437">
    <property type="component" value="Unassembled WGS sequence"/>
</dbReference>
<comment type="caution">
    <text evidence="1">The sequence shown here is derived from an EMBL/GenBank/DDBJ whole genome shotgun (WGS) entry which is preliminary data.</text>
</comment>
<evidence type="ECO:0000313" key="1">
    <source>
        <dbReference type="EMBL" id="GHB11210.1"/>
    </source>
</evidence>
<organism evidence="1 2">
    <name type="scientific">Streptomyces chryseus</name>
    <dbReference type="NCBI Taxonomy" id="68186"/>
    <lineage>
        <taxon>Bacteria</taxon>
        <taxon>Bacillati</taxon>
        <taxon>Actinomycetota</taxon>
        <taxon>Actinomycetes</taxon>
        <taxon>Kitasatosporales</taxon>
        <taxon>Streptomycetaceae</taxon>
        <taxon>Streptomyces</taxon>
    </lineage>
</organism>
<gene>
    <name evidence="1" type="ORF">GCM10010346_38080</name>
</gene>
<evidence type="ECO:0000313" key="2">
    <source>
        <dbReference type="Proteomes" id="UP000599437"/>
    </source>
</evidence>
<keyword evidence="2" id="KW-1185">Reference proteome</keyword>
<name>A0ABQ3DR45_9ACTN</name>